<dbReference type="AlphaFoldDB" id="A0A939EEG6"/>
<dbReference type="PROSITE" id="PS51257">
    <property type="entry name" value="PROKAR_LIPOPROTEIN"/>
    <property type="match status" value="1"/>
</dbReference>
<evidence type="ECO:0000256" key="1">
    <source>
        <dbReference type="SAM" id="SignalP"/>
    </source>
</evidence>
<organism evidence="2 3">
    <name type="scientific">Roseibium aggregatum</name>
    <dbReference type="NCBI Taxonomy" id="187304"/>
    <lineage>
        <taxon>Bacteria</taxon>
        <taxon>Pseudomonadati</taxon>
        <taxon>Pseudomonadota</taxon>
        <taxon>Alphaproteobacteria</taxon>
        <taxon>Hyphomicrobiales</taxon>
        <taxon>Stappiaceae</taxon>
        <taxon>Roseibium</taxon>
    </lineage>
</organism>
<feature type="signal peptide" evidence="1">
    <location>
        <begin position="1"/>
        <end position="23"/>
    </location>
</feature>
<proteinExistence type="predicted"/>
<keyword evidence="1" id="KW-0732">Signal</keyword>
<evidence type="ECO:0008006" key="4">
    <source>
        <dbReference type="Google" id="ProtNLM"/>
    </source>
</evidence>
<gene>
    <name evidence="2" type="ORF">JF539_13135</name>
</gene>
<reference evidence="2" key="1">
    <citation type="submission" date="2020-12" db="EMBL/GenBank/DDBJ databases">
        <title>Oil enriched cultivation method for isolating marine PHA-producing bacteria.</title>
        <authorList>
            <person name="Zheng W."/>
            <person name="Yu S."/>
            <person name="Huang Y."/>
        </authorList>
    </citation>
    <scope>NUCLEOTIDE SEQUENCE</scope>
    <source>
        <strain evidence="2">SY-2-12</strain>
    </source>
</reference>
<feature type="chain" id="PRO_5037643821" description="Lipoprotein" evidence="1">
    <location>
        <begin position="24"/>
        <end position="179"/>
    </location>
</feature>
<evidence type="ECO:0000313" key="2">
    <source>
        <dbReference type="EMBL" id="MBN9671284.1"/>
    </source>
</evidence>
<dbReference type="EMBL" id="JAEKJZ010000002">
    <property type="protein sequence ID" value="MBN9671284.1"/>
    <property type="molecule type" value="Genomic_DNA"/>
</dbReference>
<dbReference type="RefSeq" id="WP_207141126.1">
    <property type="nucleotide sequence ID" value="NZ_JAEKJZ010000002.1"/>
</dbReference>
<dbReference type="Proteomes" id="UP000664096">
    <property type="component" value="Unassembled WGS sequence"/>
</dbReference>
<comment type="caution">
    <text evidence="2">The sequence shown here is derived from an EMBL/GenBank/DDBJ whole genome shotgun (WGS) entry which is preliminary data.</text>
</comment>
<protein>
    <recommendedName>
        <fullName evidence="4">Lipoprotein</fullName>
    </recommendedName>
</protein>
<sequence>MFIRSIGFLKFLALLLVCGLLSACQTSGLKPGSIQTSYAPSGWTKRTANGITGYVCHVPRCKSDRAIGYGPIRIRGNFEEAIKSNEFSPELFNAISNVYTIASKGQWKLRATRRIVRKDYAGLDFAGYVPTRSGRVYAKGRLIVQNNRASALFALARSQGLANSYFSKYMGATSIKRIP</sequence>
<evidence type="ECO:0000313" key="3">
    <source>
        <dbReference type="Proteomes" id="UP000664096"/>
    </source>
</evidence>
<name>A0A939EEG6_9HYPH</name>
<accession>A0A939EEG6</accession>